<dbReference type="InterPro" id="IPR001387">
    <property type="entry name" value="Cro/C1-type_HTH"/>
</dbReference>
<dbReference type="SUPFAM" id="SSF47413">
    <property type="entry name" value="lambda repressor-like DNA-binding domains"/>
    <property type="match status" value="1"/>
</dbReference>
<protein>
    <submittedName>
        <fullName evidence="3">Helix-turn-helix transcriptional regulator</fullName>
    </submittedName>
</protein>
<dbReference type="EMBL" id="JABCAG010000023">
    <property type="protein sequence ID" value="NMP58575.1"/>
    <property type="molecule type" value="Genomic_DNA"/>
</dbReference>
<dbReference type="PANTHER" id="PTHR46558:SF11">
    <property type="entry name" value="HTH-TYPE TRANSCRIPTIONAL REGULATOR XRE"/>
    <property type="match status" value="1"/>
</dbReference>
<dbReference type="PROSITE" id="PS50943">
    <property type="entry name" value="HTH_CROC1"/>
    <property type="match status" value="1"/>
</dbReference>
<dbReference type="CDD" id="cd00093">
    <property type="entry name" value="HTH_XRE"/>
    <property type="match status" value="1"/>
</dbReference>
<dbReference type="Gene3D" id="1.10.260.40">
    <property type="entry name" value="lambda repressor-like DNA-binding domains"/>
    <property type="match status" value="1"/>
</dbReference>
<evidence type="ECO:0000313" key="4">
    <source>
        <dbReference type="Proteomes" id="UP000557857"/>
    </source>
</evidence>
<proteinExistence type="predicted"/>
<dbReference type="AlphaFoldDB" id="A0A848MX97"/>
<name>A0A848MX97_ENTMU</name>
<sequence>MTLYERIYELSKKQGISVFDLADRLDLSRNSIYSWKKSSPKAETLQKVADYFDVSVDYLLGRTDTPSPVGNDHKLNRDDLTLKDADEEDLLAAFRLESEDMTEEEKKKFNSSLKGMMKIAKGLLNDDSKWMNR</sequence>
<dbReference type="Pfam" id="PF01381">
    <property type="entry name" value="HTH_3"/>
    <property type="match status" value="1"/>
</dbReference>
<evidence type="ECO:0000313" key="3">
    <source>
        <dbReference type="EMBL" id="NMP58575.1"/>
    </source>
</evidence>
<dbReference type="Proteomes" id="UP000557857">
    <property type="component" value="Unassembled WGS sequence"/>
</dbReference>
<dbReference type="PANTHER" id="PTHR46558">
    <property type="entry name" value="TRACRIPTIONAL REGULATORY PROTEIN-RELATED-RELATED"/>
    <property type="match status" value="1"/>
</dbReference>
<dbReference type="GO" id="GO:0003677">
    <property type="term" value="F:DNA binding"/>
    <property type="evidence" value="ECO:0007669"/>
    <property type="project" value="UniProtKB-KW"/>
</dbReference>
<evidence type="ECO:0000259" key="2">
    <source>
        <dbReference type="PROSITE" id="PS50943"/>
    </source>
</evidence>
<accession>A0A848MX97</accession>
<comment type="caution">
    <text evidence="3">The sequence shown here is derived from an EMBL/GenBank/DDBJ whole genome shotgun (WGS) entry which is preliminary data.</text>
</comment>
<dbReference type="SMART" id="SM00530">
    <property type="entry name" value="HTH_XRE"/>
    <property type="match status" value="1"/>
</dbReference>
<dbReference type="RefSeq" id="WP_169058666.1">
    <property type="nucleotide sequence ID" value="NZ_JABCAG010000023.1"/>
</dbReference>
<dbReference type="InterPro" id="IPR010982">
    <property type="entry name" value="Lambda_DNA-bd_dom_sf"/>
</dbReference>
<evidence type="ECO:0000256" key="1">
    <source>
        <dbReference type="ARBA" id="ARBA00023125"/>
    </source>
</evidence>
<keyword evidence="1" id="KW-0238">DNA-binding</keyword>
<gene>
    <name evidence="3" type="ORF">HI921_08880</name>
</gene>
<reference evidence="3 4" key="1">
    <citation type="submission" date="2020-04" db="EMBL/GenBank/DDBJ databases">
        <authorList>
            <person name="Abaymova A."/>
            <person name="Teymurazov M."/>
            <person name="Tazyna O."/>
            <person name="Chatushin Y."/>
            <person name="Svetoch E."/>
            <person name="Pereligyn V."/>
            <person name="Pohylenko V."/>
            <person name="Platonov M."/>
            <person name="Kartsev N."/>
            <person name="Skryabin Y."/>
            <person name="Sizova A."/>
            <person name="Solomentsev V."/>
            <person name="Kislichkina A."/>
            <person name="Bogun A."/>
        </authorList>
    </citation>
    <scope>NUCLEOTIDE SEQUENCE [LARGE SCALE GENOMIC DNA]</scope>
    <source>
        <strain evidence="4">SCPM-O-B-8398 (E28)</strain>
    </source>
</reference>
<feature type="domain" description="HTH cro/C1-type" evidence="2">
    <location>
        <begin position="7"/>
        <end position="59"/>
    </location>
</feature>
<organism evidence="3 4">
    <name type="scientific">Enterococcus mundtii</name>
    <dbReference type="NCBI Taxonomy" id="53346"/>
    <lineage>
        <taxon>Bacteria</taxon>
        <taxon>Bacillati</taxon>
        <taxon>Bacillota</taxon>
        <taxon>Bacilli</taxon>
        <taxon>Lactobacillales</taxon>
        <taxon>Enterococcaceae</taxon>
        <taxon>Enterococcus</taxon>
    </lineage>
</organism>